<reference evidence="13" key="2">
    <citation type="submission" date="2021-04" db="EMBL/GenBank/DDBJ databases">
        <authorList>
            <person name="Gilroy R."/>
        </authorList>
    </citation>
    <scope>NUCLEOTIDE SEQUENCE</scope>
    <source>
        <strain evidence="13">ChiGjej4B4-7305</strain>
    </source>
</reference>
<evidence type="ECO:0000259" key="9">
    <source>
        <dbReference type="Pfam" id="PF19306"/>
    </source>
</evidence>
<dbReference type="Pfam" id="PF23234">
    <property type="entry name" value="WHD_4th_Lhr"/>
    <property type="match status" value="1"/>
</dbReference>
<keyword evidence="3 13" id="KW-0547">Nucleotide-binding</keyword>
<evidence type="ECO:0000259" key="12">
    <source>
        <dbReference type="Pfam" id="PF23236"/>
    </source>
</evidence>
<protein>
    <submittedName>
        <fullName evidence="13">DEAD/DEAH box helicase</fullName>
    </submittedName>
</protein>
<feature type="compositionally biased region" description="Low complexity" evidence="7">
    <location>
        <begin position="837"/>
        <end position="848"/>
    </location>
</feature>
<evidence type="ECO:0000259" key="8">
    <source>
        <dbReference type="Pfam" id="PF08494"/>
    </source>
</evidence>
<dbReference type="InterPro" id="IPR055367">
    <property type="entry name" value="WH4_Lhr"/>
</dbReference>
<dbReference type="InterPro" id="IPR045628">
    <property type="entry name" value="Lhr_WH_dom"/>
</dbReference>
<comment type="caution">
    <text evidence="13">The sequence shown here is derived from an EMBL/GenBank/DDBJ whole genome shotgun (WGS) entry which is preliminary data.</text>
</comment>
<keyword evidence="3 13" id="KW-0347">Helicase</keyword>
<dbReference type="GO" id="GO:0016887">
    <property type="term" value="F:ATP hydrolysis activity"/>
    <property type="evidence" value="ECO:0007669"/>
    <property type="project" value="TreeGrafter"/>
</dbReference>
<keyword evidence="5" id="KW-0234">DNA repair</keyword>
<evidence type="ECO:0000256" key="7">
    <source>
        <dbReference type="SAM" id="MobiDB-lite"/>
    </source>
</evidence>
<evidence type="ECO:0000256" key="3">
    <source>
        <dbReference type="ARBA" id="ARBA00022806"/>
    </source>
</evidence>
<dbReference type="PANTHER" id="PTHR47962">
    <property type="entry name" value="ATP-DEPENDENT HELICASE LHR-RELATED-RELATED"/>
    <property type="match status" value="1"/>
</dbReference>
<evidence type="ECO:0000313" key="14">
    <source>
        <dbReference type="Proteomes" id="UP000824037"/>
    </source>
</evidence>
<dbReference type="GO" id="GO:0006281">
    <property type="term" value="P:DNA repair"/>
    <property type="evidence" value="ECO:0007669"/>
    <property type="project" value="UniProtKB-KW"/>
</dbReference>
<sequence>QQIVAMCAVDDWTVTDLAALVRRATPFATLTDRVLTAVLDMLSGRYPSESFAELRPRITWDRVAGTLTGRPGARMLATVSGGTIPDRGMYGVYVAGESSARGGKRVGELDEEMVYESRAGDTFTLGSSTWRIEEITPERVLVSPAPGLPGRLPFWKGDAPGRPAELGAAIGAMVRSVTEATTPADAVVDWGLDDWARDNLLAYLSEQQEATGRLPDDRTIVVERFRDELGDWRVVIHSPYGAPVHAPWALVLSARLRERFGLDVAAMHADDGIVLRLPDTEAAASVLDDFGPMTADDLTGPVGGDAGAVPIEDLLLEPERVEADVLAALSASPHFAARFREAAARSLLLPRRRPDQRQPLWQQRQRAAQLLAVAAEYPDFPVMLEAVRECLQDDFDTAALADLMRGIHARRIRVVEVSTDKPSPFAQSLLFGYVAQFLYGEDTPLAERRAAALTLDAGLVADLLGDGAEVADLLDTDALASVELEVELRTETYRAESAEQLADLVRRLGPVSTDELAHRALEPAAVAGWLAELQGARRVIEVRVAGQRCWAVIEDAARLRDALGVALPPGVPEELLEPVPAALADLMRRYARTHGPFRAAQLAAHYGLGAAAVTPLLEEMTARGVLTAGALRPAQAHTAASAQLPGPDYCDADVLRRIRRRSLAALRAEVEAVPPEQLAVYLPRWHQVRALRGVDGVLTVIEQLAGAGVAASAWESLVLPGRVRDYAPEMLDELTSSGEVAWVGAGGGPGNDGLLALLPAEAVADLAPEPGEPADPVQEAVIDTLSGAGGVFFRDLAAGVAERLGDQVPTEGELVEALWASVWAGLVSNDTLAPLRARLGARPRPGTSPRRRARPRGRSLRALALRSTELNATGLGRSAAVISAAGGSAERTGGGRDHTGRGGGAARVARAVPDQAVGRWSLVGARSEPGQRATMATLALIDRDGVLTRGSAADRLPGGFATAYRLLGRLEESGQVRRGYFVEGLGGAQFALPDAVDALRAADPDTSGALLLAATDPANPYGAALGWPEPVAVAGALSGHRPGRKVGASVVLVGGRPVLYLERGARSVLAFTAEPEPLAAAAAELVAVAGTGALGRFTVTRIDGERALGSTSATAAALTDAGFIAAPSGLRIPRR</sequence>
<dbReference type="GO" id="GO:0004386">
    <property type="term" value="F:helicase activity"/>
    <property type="evidence" value="ECO:0007669"/>
    <property type="project" value="UniProtKB-KW"/>
</dbReference>
<gene>
    <name evidence="13" type="ORF">H9815_13715</name>
</gene>
<dbReference type="GO" id="GO:0005524">
    <property type="term" value="F:ATP binding"/>
    <property type="evidence" value="ECO:0007669"/>
    <property type="project" value="InterPro"/>
</dbReference>
<evidence type="ECO:0000259" key="11">
    <source>
        <dbReference type="Pfam" id="PF23235"/>
    </source>
</evidence>
<dbReference type="Pfam" id="PF23235">
    <property type="entry name" value="WHD_3rd_Lhr"/>
    <property type="match status" value="1"/>
</dbReference>
<keyword evidence="4" id="KW-0238">DNA-binding</keyword>
<dbReference type="Pfam" id="PF08494">
    <property type="entry name" value="DEAD_assoc"/>
    <property type="match status" value="1"/>
</dbReference>
<evidence type="ECO:0000256" key="4">
    <source>
        <dbReference type="ARBA" id="ARBA00023125"/>
    </source>
</evidence>
<feature type="domain" description="Large helicase-related protein winged-helix" evidence="10">
    <location>
        <begin position="928"/>
        <end position="1007"/>
    </location>
</feature>
<dbReference type="Proteomes" id="UP000824037">
    <property type="component" value="Unassembled WGS sequence"/>
</dbReference>
<keyword evidence="6" id="KW-0413">Isomerase</keyword>
<dbReference type="GO" id="GO:0003677">
    <property type="term" value="F:DNA binding"/>
    <property type="evidence" value="ECO:0007669"/>
    <property type="project" value="UniProtKB-KW"/>
</dbReference>
<dbReference type="EMBL" id="DXBY01000236">
    <property type="protein sequence ID" value="HIZ36826.1"/>
    <property type="molecule type" value="Genomic_DNA"/>
</dbReference>
<evidence type="ECO:0000256" key="6">
    <source>
        <dbReference type="ARBA" id="ARBA00023235"/>
    </source>
</evidence>
<feature type="domain" description="Large helicase-related protein winged-helix" evidence="11">
    <location>
        <begin position="673"/>
        <end position="760"/>
    </location>
</feature>
<dbReference type="InterPro" id="IPR052511">
    <property type="entry name" value="ATP-dep_Helicase"/>
</dbReference>
<feature type="domain" description="Large helicase-related protein winged-helix" evidence="12">
    <location>
        <begin position="472"/>
        <end position="578"/>
    </location>
</feature>
<feature type="domain" description="Helicase Lhr-like winged helix" evidence="9">
    <location>
        <begin position="1"/>
        <end position="150"/>
    </location>
</feature>
<evidence type="ECO:0000256" key="1">
    <source>
        <dbReference type="ARBA" id="ARBA00022763"/>
    </source>
</evidence>
<evidence type="ECO:0000313" key="13">
    <source>
        <dbReference type="EMBL" id="HIZ36826.1"/>
    </source>
</evidence>
<evidence type="ECO:0000256" key="2">
    <source>
        <dbReference type="ARBA" id="ARBA00022801"/>
    </source>
</evidence>
<dbReference type="Pfam" id="PF23236">
    <property type="entry name" value="WHD_2nd_Lhr"/>
    <property type="match status" value="1"/>
</dbReference>
<evidence type="ECO:0000259" key="10">
    <source>
        <dbReference type="Pfam" id="PF23234"/>
    </source>
</evidence>
<dbReference type="InterPro" id="IPR055368">
    <property type="entry name" value="WH3_Lhr"/>
</dbReference>
<feature type="region of interest" description="Disordered" evidence="7">
    <location>
        <begin position="837"/>
        <end position="857"/>
    </location>
</feature>
<evidence type="ECO:0000256" key="5">
    <source>
        <dbReference type="ARBA" id="ARBA00023204"/>
    </source>
</evidence>
<name>A0A9D2EGA7_9MICO</name>
<feature type="non-terminal residue" evidence="13">
    <location>
        <position position="1"/>
    </location>
</feature>
<accession>A0A9D2EGA7</accession>
<reference evidence="13" key="1">
    <citation type="journal article" date="2021" name="PeerJ">
        <title>Extensive microbial diversity within the chicken gut microbiome revealed by metagenomics and culture.</title>
        <authorList>
            <person name="Gilroy R."/>
            <person name="Ravi A."/>
            <person name="Getino M."/>
            <person name="Pursley I."/>
            <person name="Horton D.L."/>
            <person name="Alikhan N.F."/>
            <person name="Baker D."/>
            <person name="Gharbi K."/>
            <person name="Hall N."/>
            <person name="Watson M."/>
            <person name="Adriaenssens E.M."/>
            <person name="Foster-Nyarko E."/>
            <person name="Jarju S."/>
            <person name="Secka A."/>
            <person name="Antonio M."/>
            <person name="Oren A."/>
            <person name="Chaudhuri R.R."/>
            <person name="La Ragione R."/>
            <person name="Hildebrand F."/>
            <person name="Pallen M.J."/>
        </authorList>
    </citation>
    <scope>NUCLEOTIDE SEQUENCE</scope>
    <source>
        <strain evidence="13">ChiGjej4B4-7305</strain>
    </source>
</reference>
<dbReference type="Pfam" id="PF19306">
    <property type="entry name" value="WHD_Lhr"/>
    <property type="match status" value="1"/>
</dbReference>
<dbReference type="AlphaFoldDB" id="A0A9D2EGA7"/>
<keyword evidence="3 13" id="KW-0067">ATP-binding</keyword>
<feature type="domain" description="Lhr-like DEAD/H associated" evidence="8">
    <location>
        <begin position="214"/>
        <end position="426"/>
    </location>
</feature>
<keyword evidence="1" id="KW-0227">DNA damage</keyword>
<dbReference type="PANTHER" id="PTHR47962:SF5">
    <property type="entry name" value="ATP-DEPENDENT HELICASE LHR-RELATED"/>
    <property type="match status" value="1"/>
</dbReference>
<dbReference type="InterPro" id="IPR055369">
    <property type="entry name" value="WH2_Lhr"/>
</dbReference>
<organism evidence="13 14">
    <name type="scientific">Candidatus Ruania gallistercoris</name>
    <dbReference type="NCBI Taxonomy" id="2838746"/>
    <lineage>
        <taxon>Bacteria</taxon>
        <taxon>Bacillati</taxon>
        <taxon>Actinomycetota</taxon>
        <taxon>Actinomycetes</taxon>
        <taxon>Micrococcales</taxon>
        <taxon>Ruaniaceae</taxon>
        <taxon>Ruania</taxon>
    </lineage>
</organism>
<keyword evidence="2" id="KW-0378">Hydrolase</keyword>
<dbReference type="InterPro" id="IPR013701">
    <property type="entry name" value="Lhr-like_DEAD/DEAH_assoc"/>
</dbReference>
<proteinExistence type="predicted"/>